<dbReference type="PROSITE" id="PS50943">
    <property type="entry name" value="HTH_CROC1"/>
    <property type="match status" value="1"/>
</dbReference>
<name>A0A0G1W2W9_9BACT</name>
<evidence type="ECO:0000259" key="1">
    <source>
        <dbReference type="PROSITE" id="PS50943"/>
    </source>
</evidence>
<gene>
    <name evidence="2" type="ORF">UY48_C0005G0029</name>
</gene>
<dbReference type="InterPro" id="IPR010982">
    <property type="entry name" value="Lambda_DNA-bd_dom_sf"/>
</dbReference>
<dbReference type="GO" id="GO:0003677">
    <property type="term" value="F:DNA binding"/>
    <property type="evidence" value="ECO:0007669"/>
    <property type="project" value="InterPro"/>
</dbReference>
<dbReference type="Gene3D" id="1.10.260.40">
    <property type="entry name" value="lambda repressor-like DNA-binding domains"/>
    <property type="match status" value="1"/>
</dbReference>
<evidence type="ECO:0000313" key="3">
    <source>
        <dbReference type="Proteomes" id="UP000034588"/>
    </source>
</evidence>
<comment type="caution">
    <text evidence="2">The sequence shown here is derived from an EMBL/GenBank/DDBJ whole genome shotgun (WGS) entry which is preliminary data.</text>
</comment>
<dbReference type="AlphaFoldDB" id="A0A0G1W2W9"/>
<organism evidence="2 3">
    <name type="scientific">Candidatus Gottesmanbacteria bacterium GW2011_GWB1_49_7</name>
    <dbReference type="NCBI Taxonomy" id="1618448"/>
    <lineage>
        <taxon>Bacteria</taxon>
        <taxon>Candidatus Gottesmaniibacteriota</taxon>
    </lineage>
</organism>
<sequence>MHPVKEYLQLKKISPNEVANKAGVDPSYLSGILNHKKFPSKSIAEKLGEAASLPPEVFIFPERWRLYHYTVGDEQRVMFIPIRSFYSEGL</sequence>
<protein>
    <recommendedName>
        <fullName evidence="1">HTH cro/C1-type domain-containing protein</fullName>
    </recommendedName>
</protein>
<accession>A0A0G1W2W9</accession>
<dbReference type="InterPro" id="IPR001387">
    <property type="entry name" value="Cro/C1-type_HTH"/>
</dbReference>
<dbReference type="SMART" id="SM00530">
    <property type="entry name" value="HTH_XRE"/>
    <property type="match status" value="1"/>
</dbReference>
<evidence type="ECO:0000313" key="2">
    <source>
        <dbReference type="EMBL" id="KKW13073.1"/>
    </source>
</evidence>
<proteinExistence type="predicted"/>
<dbReference type="Pfam" id="PF01381">
    <property type="entry name" value="HTH_3"/>
    <property type="match status" value="1"/>
</dbReference>
<reference evidence="2 3" key="1">
    <citation type="journal article" date="2015" name="Nature">
        <title>rRNA introns, odd ribosomes, and small enigmatic genomes across a large radiation of phyla.</title>
        <authorList>
            <person name="Brown C.T."/>
            <person name="Hug L.A."/>
            <person name="Thomas B.C."/>
            <person name="Sharon I."/>
            <person name="Castelle C.J."/>
            <person name="Singh A."/>
            <person name="Wilkins M.J."/>
            <person name="Williams K.H."/>
            <person name="Banfield J.F."/>
        </authorList>
    </citation>
    <scope>NUCLEOTIDE SEQUENCE [LARGE SCALE GENOMIC DNA]</scope>
</reference>
<dbReference type="Proteomes" id="UP000034588">
    <property type="component" value="Unassembled WGS sequence"/>
</dbReference>
<dbReference type="CDD" id="cd00093">
    <property type="entry name" value="HTH_XRE"/>
    <property type="match status" value="1"/>
</dbReference>
<dbReference type="SUPFAM" id="SSF47413">
    <property type="entry name" value="lambda repressor-like DNA-binding domains"/>
    <property type="match status" value="1"/>
</dbReference>
<dbReference type="EMBL" id="LCQD01000005">
    <property type="protein sequence ID" value="KKW13073.1"/>
    <property type="molecule type" value="Genomic_DNA"/>
</dbReference>
<feature type="domain" description="HTH cro/C1-type" evidence="1">
    <location>
        <begin position="4"/>
        <end position="58"/>
    </location>
</feature>